<evidence type="ECO:0000259" key="2">
    <source>
        <dbReference type="PROSITE" id="PS50174"/>
    </source>
</evidence>
<dbReference type="PROSITE" id="PS51061">
    <property type="entry name" value="R3H"/>
    <property type="match status" value="1"/>
</dbReference>
<reference evidence="5" key="2">
    <citation type="journal article" date="2018" name="Environ. Sci. Technol.">
        <title>The Toxicogenome of Hyalella azteca: A Model for Sediment Ecotoxicology and Evolutionary Toxicology.</title>
        <authorList>
            <person name="Poynton H.C."/>
            <person name="Hasenbein S."/>
            <person name="Benoit J.B."/>
            <person name="Sepulveda M.S."/>
            <person name="Poelchau M.F."/>
            <person name="Hughes D.S.T."/>
            <person name="Murali S.C."/>
            <person name="Chen S."/>
            <person name="Glastad K.M."/>
            <person name="Goodisman M.A.D."/>
            <person name="Werren J.H."/>
            <person name="Vineis J.H."/>
            <person name="Bowen J.L."/>
            <person name="Friedrich M."/>
            <person name="Jones J."/>
            <person name="Robertson H.M."/>
            <person name="Feyereisen R."/>
            <person name="Mechler-Hickson A."/>
            <person name="Mathers N."/>
            <person name="Lee C.E."/>
            <person name="Colbourne J.K."/>
            <person name="Biales A."/>
            <person name="Johnston J.S."/>
            <person name="Wellborn G.A."/>
            <person name="Rosendale A.J."/>
            <person name="Cridge A.G."/>
            <person name="Munoz-Torres M.C."/>
            <person name="Bain P.A."/>
            <person name="Manny A.R."/>
            <person name="Major K.M."/>
            <person name="Lambert F.N."/>
            <person name="Vulpe C.D."/>
            <person name="Tuck P."/>
            <person name="Blalock B.J."/>
            <person name="Lin Y.Y."/>
            <person name="Smith M.E."/>
            <person name="Ochoa-Acuna H."/>
            <person name="Chen M.M."/>
            <person name="Childers C.P."/>
            <person name="Qu J."/>
            <person name="Dugan S."/>
            <person name="Lee S.L."/>
            <person name="Chao H."/>
            <person name="Dinh H."/>
            <person name="Han Y."/>
            <person name="Doddapaneni H."/>
            <person name="Worley K.C."/>
            <person name="Muzny D.M."/>
            <person name="Gibbs R.A."/>
            <person name="Richards S."/>
        </authorList>
    </citation>
    <scope>NUCLEOTIDE SEQUENCE</scope>
    <source>
        <strain evidence="5">HAZT.00-mixed</strain>
        <tissue evidence="5">Whole organism</tissue>
    </source>
</reference>
<feature type="domain" description="R3H" evidence="3">
    <location>
        <begin position="230"/>
        <end position="299"/>
    </location>
</feature>
<dbReference type="SMART" id="SM00443">
    <property type="entry name" value="G_patch"/>
    <property type="match status" value="1"/>
</dbReference>
<dbReference type="Pfam" id="PF01585">
    <property type="entry name" value="G-patch"/>
    <property type="match status" value="1"/>
</dbReference>
<dbReference type="Pfam" id="PF01424">
    <property type="entry name" value="R3H"/>
    <property type="match status" value="1"/>
</dbReference>
<proteinExistence type="predicted"/>
<comment type="caution">
    <text evidence="5">The sequence shown here is derived from an EMBL/GenBank/DDBJ whole genome shotgun (WGS) entry which is preliminary data.</text>
</comment>
<dbReference type="InterPro" id="IPR000467">
    <property type="entry name" value="G_patch_dom"/>
</dbReference>
<organism evidence="5">
    <name type="scientific">Hyalella azteca</name>
    <name type="common">Amphipod</name>
    <dbReference type="NCBI Taxonomy" id="294128"/>
    <lineage>
        <taxon>Eukaryota</taxon>
        <taxon>Metazoa</taxon>
        <taxon>Ecdysozoa</taxon>
        <taxon>Arthropoda</taxon>
        <taxon>Crustacea</taxon>
        <taxon>Multicrustacea</taxon>
        <taxon>Malacostraca</taxon>
        <taxon>Eumalacostraca</taxon>
        <taxon>Peracarida</taxon>
        <taxon>Amphipoda</taxon>
        <taxon>Senticaudata</taxon>
        <taxon>Talitrida</taxon>
        <taxon>Talitroidea</taxon>
        <taxon>Hyalellidae</taxon>
        <taxon>Hyalella</taxon>
    </lineage>
</organism>
<dbReference type="Gene3D" id="3.30.1370.50">
    <property type="entry name" value="R3H-like domain"/>
    <property type="match status" value="1"/>
</dbReference>
<feature type="domain" description="XRN2-binding (XTBD)" evidence="4">
    <location>
        <begin position="9"/>
        <end position="119"/>
    </location>
</feature>
<dbReference type="EMBL" id="JQDR03008914">
    <property type="protein sequence ID" value="KAA0196439.1"/>
    <property type="molecule type" value="Genomic_DNA"/>
</dbReference>
<evidence type="ECO:0000313" key="5">
    <source>
        <dbReference type="EMBL" id="KAA0196439.1"/>
    </source>
</evidence>
<dbReference type="PROSITE" id="PS50174">
    <property type="entry name" value="G_PATCH"/>
    <property type="match status" value="1"/>
</dbReference>
<evidence type="ECO:0008006" key="6">
    <source>
        <dbReference type="Google" id="ProtNLM"/>
    </source>
</evidence>
<sequence>MAVNSSWDVQKYRSRFEPTCHWKLKEEFMLAHQQHIEEEQLVCLANVSRPLHKFFRRQDRAATLILQSMAMNQNGSVGCGYQVKCVRHHIAYVNNVEVARRPFRSHENKSVALEMLARDALVIMSKYCPLLLQKKRSCETNVESDDLIGKKIGKNSGESEPQLDEDEQSALSRPISSSNVGSRLLQLMGWTGGGLGKNETGRVDPVEAAMRHGRSGLGFKDSISQMATKPIFKAKIENLLRQFKREFEAGCAEREELVFPSVFSKDQRALVHSVAQRLSLKSVSYGSGEARYLVVKPMITHQCRVQQILENGGENELYKVYPAGTYDLSVLDLLD</sequence>
<dbReference type="SMART" id="SM00393">
    <property type="entry name" value="R3H"/>
    <property type="match status" value="1"/>
</dbReference>
<dbReference type="GO" id="GO:0003676">
    <property type="term" value="F:nucleic acid binding"/>
    <property type="evidence" value="ECO:0007669"/>
    <property type="project" value="UniProtKB-UniRule"/>
</dbReference>
<accession>A0A6A0H3N0</accession>
<name>A0A6A0H3N0_HYAAZ</name>
<dbReference type="InterPro" id="IPR001374">
    <property type="entry name" value="R3H_dom"/>
</dbReference>
<reference evidence="5" key="1">
    <citation type="submission" date="2014-08" db="EMBL/GenBank/DDBJ databases">
        <authorList>
            <person name="Murali S."/>
            <person name="Richards S."/>
            <person name="Bandaranaike D."/>
            <person name="Bellair M."/>
            <person name="Blankenburg K."/>
            <person name="Chao H."/>
            <person name="Dinh H."/>
            <person name="Doddapaneni H."/>
            <person name="Dugan-Rocha S."/>
            <person name="Elkadiri S."/>
            <person name="Gnanaolivu R."/>
            <person name="Hughes D."/>
            <person name="Lee S."/>
            <person name="Li M."/>
            <person name="Ming W."/>
            <person name="Munidasa M."/>
            <person name="Muniz J."/>
            <person name="Nguyen L."/>
            <person name="Osuji N."/>
            <person name="Pu L.-L."/>
            <person name="Puazo M."/>
            <person name="Skinner E."/>
            <person name="Qu C."/>
            <person name="Quiroz J."/>
            <person name="Raj R."/>
            <person name="Weissenberger G."/>
            <person name="Xin Y."/>
            <person name="Zou X."/>
            <person name="Han Y."/>
            <person name="Worley K."/>
            <person name="Muzny D."/>
            <person name="Gibbs R."/>
        </authorList>
    </citation>
    <scope>NUCLEOTIDE SEQUENCE</scope>
    <source>
        <strain evidence="5">HAZT.00-mixed</strain>
        <tissue evidence="5">Whole organism</tissue>
    </source>
</reference>
<evidence type="ECO:0000259" key="4">
    <source>
        <dbReference type="PROSITE" id="PS51827"/>
    </source>
</evidence>
<protein>
    <recommendedName>
        <fullName evidence="6">G-patch domain-containing protein</fullName>
    </recommendedName>
</protein>
<dbReference type="AlphaFoldDB" id="A0A6A0H3N0"/>
<feature type="region of interest" description="Disordered" evidence="1">
    <location>
        <begin position="149"/>
        <end position="175"/>
    </location>
</feature>
<gene>
    <name evidence="5" type="ORF">HAZT_HAZT010173</name>
</gene>
<dbReference type="Proteomes" id="UP000711488">
    <property type="component" value="Unassembled WGS sequence"/>
</dbReference>
<evidence type="ECO:0000259" key="3">
    <source>
        <dbReference type="PROSITE" id="PS51061"/>
    </source>
</evidence>
<feature type="domain" description="G-patch" evidence="2">
    <location>
        <begin position="177"/>
        <end position="222"/>
    </location>
</feature>
<dbReference type="InterPro" id="IPR021859">
    <property type="entry name" value="XTBD"/>
</dbReference>
<dbReference type="InterPro" id="IPR036867">
    <property type="entry name" value="R3H_dom_sf"/>
</dbReference>
<dbReference type="SUPFAM" id="SSF82708">
    <property type="entry name" value="R3H domain"/>
    <property type="match status" value="1"/>
</dbReference>
<reference evidence="5" key="3">
    <citation type="submission" date="2019-06" db="EMBL/GenBank/DDBJ databases">
        <authorList>
            <person name="Poynton C."/>
            <person name="Hasenbein S."/>
            <person name="Benoit J.B."/>
            <person name="Sepulveda M.S."/>
            <person name="Poelchau M.F."/>
            <person name="Murali S.C."/>
            <person name="Chen S."/>
            <person name="Glastad K.M."/>
            <person name="Werren J.H."/>
            <person name="Vineis J.H."/>
            <person name="Bowen J.L."/>
            <person name="Friedrich M."/>
            <person name="Jones J."/>
            <person name="Robertson H.M."/>
            <person name="Feyereisen R."/>
            <person name="Mechler-Hickson A."/>
            <person name="Mathers N."/>
            <person name="Lee C.E."/>
            <person name="Colbourne J.K."/>
            <person name="Biales A."/>
            <person name="Johnston J.S."/>
            <person name="Wellborn G.A."/>
            <person name="Rosendale A.J."/>
            <person name="Cridge A.G."/>
            <person name="Munoz-Torres M.C."/>
            <person name="Bain P.A."/>
            <person name="Manny A.R."/>
            <person name="Major K.M."/>
            <person name="Lambert F.N."/>
            <person name="Vulpe C.D."/>
            <person name="Tuck P."/>
            <person name="Blalock B.J."/>
            <person name="Lin Y.-Y."/>
            <person name="Smith M.E."/>
            <person name="Ochoa-Acuna H."/>
            <person name="Chen M.-J.M."/>
            <person name="Childers C.P."/>
            <person name="Qu J."/>
            <person name="Dugan S."/>
            <person name="Lee S.L."/>
            <person name="Chao H."/>
            <person name="Dinh H."/>
            <person name="Han Y."/>
            <person name="Doddapaneni H."/>
            <person name="Worley K.C."/>
            <person name="Muzny D.M."/>
            <person name="Gibbs R.A."/>
            <person name="Richards S."/>
        </authorList>
    </citation>
    <scope>NUCLEOTIDE SEQUENCE</scope>
    <source>
        <strain evidence="5">HAZT.00-mixed</strain>
        <tissue evidence="5">Whole organism</tissue>
    </source>
</reference>
<dbReference type="PANTHER" id="PTHR20923:SF1">
    <property type="entry name" value="G PATCH DOMAIN AND ANKYRIN REPEAT-CONTAINING PROTEIN 1"/>
    <property type="match status" value="1"/>
</dbReference>
<dbReference type="PANTHER" id="PTHR20923">
    <property type="entry name" value="BAT4 PROTEIN-RELATED"/>
    <property type="match status" value="1"/>
</dbReference>
<dbReference type="PROSITE" id="PS51827">
    <property type="entry name" value="XTBD"/>
    <property type="match status" value="1"/>
</dbReference>
<dbReference type="InterPro" id="IPR039146">
    <property type="entry name" value="GPANK1"/>
</dbReference>
<dbReference type="Pfam" id="PF11952">
    <property type="entry name" value="XTBD"/>
    <property type="match status" value="1"/>
</dbReference>
<evidence type="ECO:0000256" key="1">
    <source>
        <dbReference type="SAM" id="MobiDB-lite"/>
    </source>
</evidence>